<evidence type="ECO:0000313" key="2">
    <source>
        <dbReference type="EMBL" id="ESQ51151.1"/>
    </source>
</evidence>
<dbReference type="InterPro" id="IPR000608">
    <property type="entry name" value="UBC"/>
</dbReference>
<feature type="domain" description="UBC core" evidence="1">
    <location>
        <begin position="2"/>
        <end position="150"/>
    </location>
</feature>
<dbReference type="Gramene" id="ESQ51151">
    <property type="protein sequence ID" value="ESQ51151"/>
    <property type="gene ID" value="EUTSA_v10022977mg"/>
</dbReference>
<dbReference type="EMBL" id="KI517392">
    <property type="protein sequence ID" value="ESQ51151.1"/>
    <property type="molecule type" value="Genomic_DNA"/>
</dbReference>
<name>V4NWC8_EUTSA</name>
<dbReference type="PROSITE" id="PS50127">
    <property type="entry name" value="UBC_2"/>
    <property type="match status" value="1"/>
</dbReference>
<sequence>MAPTSWIMIHLRELLRFPASRFSVGLVAEDIYEWQATLIGPLGSPYEGGIFFPSIHFPPEYPFKPPRVSWKTSILHPNIDKPHIFYPLLVTATCRTGTTVKEFLQAFHDMLLHPMVEEDDHFLEDVARMCVLEPERYEKEARLMTEAHAIN</sequence>
<evidence type="ECO:0000259" key="1">
    <source>
        <dbReference type="PROSITE" id="PS50127"/>
    </source>
</evidence>
<keyword evidence="3" id="KW-1185">Reference proteome</keyword>
<organism evidence="2 3">
    <name type="scientific">Eutrema salsugineum</name>
    <name type="common">Saltwater cress</name>
    <name type="synonym">Sisymbrium salsugineum</name>
    <dbReference type="NCBI Taxonomy" id="72664"/>
    <lineage>
        <taxon>Eukaryota</taxon>
        <taxon>Viridiplantae</taxon>
        <taxon>Streptophyta</taxon>
        <taxon>Embryophyta</taxon>
        <taxon>Tracheophyta</taxon>
        <taxon>Spermatophyta</taxon>
        <taxon>Magnoliopsida</taxon>
        <taxon>eudicotyledons</taxon>
        <taxon>Gunneridae</taxon>
        <taxon>Pentapetalae</taxon>
        <taxon>rosids</taxon>
        <taxon>malvids</taxon>
        <taxon>Brassicales</taxon>
        <taxon>Brassicaceae</taxon>
        <taxon>Eutremeae</taxon>
        <taxon>Eutrema</taxon>
    </lineage>
</organism>
<reference evidence="2 3" key="1">
    <citation type="journal article" date="2013" name="Front. Plant Sci.">
        <title>The Reference Genome of the Halophytic Plant Eutrema salsugineum.</title>
        <authorList>
            <person name="Yang R."/>
            <person name="Jarvis D.E."/>
            <person name="Chen H."/>
            <person name="Beilstein M.A."/>
            <person name="Grimwood J."/>
            <person name="Jenkins J."/>
            <person name="Shu S."/>
            <person name="Prochnik S."/>
            <person name="Xin M."/>
            <person name="Ma C."/>
            <person name="Schmutz J."/>
            <person name="Wing R.A."/>
            <person name="Mitchell-Olds T."/>
            <person name="Schumaker K.S."/>
            <person name="Wang X."/>
        </authorList>
    </citation>
    <scope>NUCLEOTIDE SEQUENCE [LARGE SCALE GENOMIC DNA]</scope>
</reference>
<accession>V4NWC8</accession>
<dbReference type="AlphaFoldDB" id="V4NWC8"/>
<gene>
    <name evidence="2" type="ORF">EUTSA_v10022977mg</name>
</gene>
<dbReference type="SUPFAM" id="SSF54495">
    <property type="entry name" value="UBC-like"/>
    <property type="match status" value="1"/>
</dbReference>
<dbReference type="CDD" id="cd00195">
    <property type="entry name" value="UBCc_UEV"/>
    <property type="match status" value="1"/>
</dbReference>
<dbReference type="Gene3D" id="3.10.110.10">
    <property type="entry name" value="Ubiquitin Conjugating Enzyme"/>
    <property type="match status" value="1"/>
</dbReference>
<dbReference type="SMART" id="SM00212">
    <property type="entry name" value="UBCc"/>
    <property type="match status" value="1"/>
</dbReference>
<evidence type="ECO:0000313" key="3">
    <source>
        <dbReference type="Proteomes" id="UP000030689"/>
    </source>
</evidence>
<proteinExistence type="predicted"/>
<dbReference type="Proteomes" id="UP000030689">
    <property type="component" value="Unassembled WGS sequence"/>
</dbReference>
<dbReference type="PANTHER" id="PTHR24068">
    <property type="entry name" value="UBIQUITIN-CONJUGATING ENZYME E2"/>
    <property type="match status" value="1"/>
</dbReference>
<dbReference type="STRING" id="72664.V4NWC8"/>
<protein>
    <recommendedName>
        <fullName evidence="1">UBC core domain-containing protein</fullName>
    </recommendedName>
</protein>
<dbReference type="Pfam" id="PF00179">
    <property type="entry name" value="UQ_con"/>
    <property type="match status" value="1"/>
</dbReference>
<dbReference type="InterPro" id="IPR016135">
    <property type="entry name" value="UBQ-conjugating_enzyme/RWD"/>
</dbReference>
<dbReference type="KEGG" id="eus:EUTSA_v10022977mg"/>
<dbReference type="eggNOG" id="KOG0417">
    <property type="taxonomic scope" value="Eukaryota"/>
</dbReference>